<feature type="disulfide bond" evidence="21">
    <location>
        <begin position="717"/>
        <end position="726"/>
    </location>
</feature>
<dbReference type="InterPro" id="IPR037272">
    <property type="entry name" value="SNS_sf"/>
</dbReference>
<dbReference type="GO" id="GO:0009888">
    <property type="term" value="P:tissue development"/>
    <property type="evidence" value="ECO:0007669"/>
    <property type="project" value="TreeGrafter"/>
</dbReference>
<evidence type="ECO:0000313" key="29">
    <source>
        <dbReference type="EMBL" id="CAD7620046.1"/>
    </source>
</evidence>
<dbReference type="Pfam" id="PF00055">
    <property type="entry name" value="Laminin_N"/>
    <property type="match status" value="1"/>
</dbReference>
<keyword evidence="10" id="KW-0769">Symport</keyword>
<dbReference type="Gene3D" id="2.10.25.10">
    <property type="entry name" value="Laminin"/>
    <property type="match status" value="21"/>
</dbReference>
<feature type="region of interest" description="Disordered" evidence="23">
    <location>
        <begin position="2830"/>
        <end position="2850"/>
    </location>
</feature>
<feature type="domain" description="Laminin EGF-like" evidence="26">
    <location>
        <begin position="1917"/>
        <end position="1966"/>
    </location>
</feature>
<dbReference type="GO" id="GO:0015293">
    <property type="term" value="F:symporter activity"/>
    <property type="evidence" value="ECO:0007669"/>
    <property type="project" value="UniProtKB-KW"/>
</dbReference>
<feature type="disulfide bond" evidence="21">
    <location>
        <begin position="429"/>
        <end position="441"/>
    </location>
</feature>
<dbReference type="FunFam" id="2.10.25.10:FF:000090">
    <property type="entry name" value="laminin subunit alpha"/>
    <property type="match status" value="2"/>
</dbReference>
<feature type="disulfide bond" evidence="21">
    <location>
        <begin position="542"/>
        <end position="551"/>
    </location>
</feature>
<feature type="disulfide bond" evidence="21">
    <location>
        <begin position="404"/>
        <end position="413"/>
    </location>
</feature>
<feature type="binding site" evidence="18">
    <location>
        <position position="4151"/>
    </location>
    <ligand>
        <name>Na(+)</name>
        <dbReference type="ChEBI" id="CHEBI:29101"/>
        <label>1</label>
    </ligand>
</feature>
<evidence type="ECO:0000256" key="3">
    <source>
        <dbReference type="ARBA" id="ARBA00006459"/>
    </source>
</evidence>
<feature type="disulfide bond" evidence="21">
    <location>
        <begin position="1637"/>
        <end position="1646"/>
    </location>
</feature>
<keyword evidence="7 24" id="KW-0812">Transmembrane</keyword>
<dbReference type="SMART" id="SM00282">
    <property type="entry name" value="LamG"/>
    <property type="match status" value="5"/>
</dbReference>
<feature type="domain" description="Laminin EGF-like" evidence="26">
    <location>
        <begin position="1477"/>
        <end position="1522"/>
    </location>
</feature>
<feature type="binding site" evidence="18">
    <location>
        <position position="4083"/>
    </location>
    <ligand>
        <name>Na(+)</name>
        <dbReference type="ChEBI" id="CHEBI:29101"/>
        <label>1</label>
    </ligand>
</feature>
<dbReference type="FunFam" id="2.10.25.10:FF:000135">
    <property type="entry name" value="Laminin subunit beta 4"/>
    <property type="match status" value="1"/>
</dbReference>
<feature type="disulfide bond" evidence="21">
    <location>
        <begin position="431"/>
        <end position="448"/>
    </location>
</feature>
<keyword evidence="11" id="KW-0084">Basement membrane</keyword>
<dbReference type="SMART" id="SM00136">
    <property type="entry name" value="LamNT"/>
    <property type="match status" value="1"/>
</dbReference>
<evidence type="ECO:0000256" key="12">
    <source>
        <dbReference type="ARBA" id="ARBA00022989"/>
    </source>
</evidence>
<feature type="domain" description="Laminin EGF-like" evidence="26">
    <location>
        <begin position="1616"/>
        <end position="1666"/>
    </location>
</feature>
<feature type="disulfide bond" evidence="21">
    <location>
        <begin position="523"/>
        <end position="540"/>
    </location>
</feature>
<dbReference type="GO" id="GO:0007155">
    <property type="term" value="P:cell adhesion"/>
    <property type="evidence" value="ECO:0007669"/>
    <property type="project" value="UniProtKB-ARBA"/>
</dbReference>
<keyword evidence="9" id="KW-0677">Repeat</keyword>
<evidence type="ECO:0000259" key="28">
    <source>
        <dbReference type="PROSITE" id="PS51117"/>
    </source>
</evidence>
<feature type="disulfide bond" evidence="21">
    <location>
        <begin position="1540"/>
        <end position="1549"/>
    </location>
</feature>
<dbReference type="PROSITE" id="PS51117">
    <property type="entry name" value="LAMININ_NTER"/>
    <property type="match status" value="1"/>
</dbReference>
<feature type="coiled-coil region" evidence="22">
    <location>
        <begin position="2736"/>
        <end position="2777"/>
    </location>
</feature>
<feature type="domain" description="Laminin EGF-like" evidence="26">
    <location>
        <begin position="818"/>
        <end position="870"/>
    </location>
</feature>
<dbReference type="GO" id="GO:0005201">
    <property type="term" value="F:extracellular matrix structural constituent"/>
    <property type="evidence" value="ECO:0007669"/>
    <property type="project" value="TreeGrafter"/>
</dbReference>
<feature type="binding site" evidence="18">
    <location>
        <position position="4148"/>
    </location>
    <ligand>
        <name>Na(+)</name>
        <dbReference type="ChEBI" id="CHEBI:29101"/>
        <label>1</label>
    </ligand>
</feature>
<dbReference type="EMBL" id="CAJPIZ010000112">
    <property type="protein sequence ID" value="CAG2100476.1"/>
    <property type="molecule type" value="Genomic_DNA"/>
</dbReference>
<feature type="domain" description="Laminin EGF-like" evidence="26">
    <location>
        <begin position="475"/>
        <end position="520"/>
    </location>
</feature>
<feature type="domain" description="Laminin EGF-like" evidence="26">
    <location>
        <begin position="384"/>
        <end position="428"/>
    </location>
</feature>
<feature type="transmembrane region" description="Helical" evidence="24">
    <location>
        <begin position="4208"/>
        <end position="4231"/>
    </location>
</feature>
<dbReference type="PROSITE" id="PS01248">
    <property type="entry name" value="EGF_LAM_1"/>
    <property type="match status" value="9"/>
</dbReference>
<keyword evidence="15 19" id="KW-1015">Disulfide bond</keyword>
<keyword evidence="6" id="KW-0272">Extracellular matrix</keyword>
<feature type="binding site" evidence="18">
    <location>
        <position position="3872"/>
    </location>
    <ligand>
        <name>Na(+)</name>
        <dbReference type="ChEBI" id="CHEBI:29101"/>
        <label>1</label>
    </ligand>
</feature>
<dbReference type="InterPro" id="IPR050440">
    <property type="entry name" value="Laminin/Netrin_ECM"/>
</dbReference>
<dbReference type="Gene3D" id="2.60.120.200">
    <property type="match status" value="5"/>
</dbReference>
<dbReference type="InterPro" id="IPR002049">
    <property type="entry name" value="LE_dom"/>
</dbReference>
<feature type="domain" description="Laminin G" evidence="25">
    <location>
        <begin position="3417"/>
        <end position="3606"/>
    </location>
</feature>
<dbReference type="FunFam" id="2.10.25.10:FF:000082">
    <property type="entry name" value="Laminin subunit alpha 1"/>
    <property type="match status" value="1"/>
</dbReference>
<feature type="compositionally biased region" description="Acidic residues" evidence="23">
    <location>
        <begin position="2837"/>
        <end position="2846"/>
    </location>
</feature>
<gene>
    <name evidence="29" type="ORF">OSB1V03_LOCUS542</name>
</gene>
<keyword evidence="12 24" id="KW-1133">Transmembrane helix</keyword>
<dbReference type="PROSITE" id="PS50027">
    <property type="entry name" value="EGF_LAM_2"/>
    <property type="match status" value="15"/>
</dbReference>
<feature type="disulfide bond" evidence="21">
    <location>
        <begin position="1618"/>
        <end position="1635"/>
    </location>
</feature>
<evidence type="ECO:0000256" key="7">
    <source>
        <dbReference type="ARBA" id="ARBA00022692"/>
    </source>
</evidence>
<feature type="domain" description="Laminin EGF-like" evidence="26">
    <location>
        <begin position="2020"/>
        <end position="2072"/>
    </location>
</feature>
<feature type="domain" description="Laminin G" evidence="25">
    <location>
        <begin position="3176"/>
        <end position="3350"/>
    </location>
</feature>
<name>A0A7R9KBR3_9ACAR</name>
<feature type="transmembrane region" description="Helical" evidence="24">
    <location>
        <begin position="4077"/>
        <end position="4102"/>
    </location>
</feature>
<feature type="disulfide bond" evidence="21">
    <location>
        <begin position="841"/>
        <end position="850"/>
    </location>
</feature>
<dbReference type="InterPro" id="IPR000034">
    <property type="entry name" value="Laminin_IV"/>
</dbReference>
<dbReference type="GO" id="GO:0007411">
    <property type="term" value="P:axon guidance"/>
    <property type="evidence" value="ECO:0007669"/>
    <property type="project" value="TreeGrafter"/>
</dbReference>
<feature type="compositionally biased region" description="Basic and acidic residues" evidence="23">
    <location>
        <begin position="2603"/>
        <end position="2619"/>
    </location>
</feature>
<keyword evidence="17 21" id="KW-0424">Laminin EGF-like domain</keyword>
<feature type="binding site" evidence="18">
    <location>
        <position position="3870"/>
    </location>
    <ligand>
        <name>Na(+)</name>
        <dbReference type="ChEBI" id="CHEBI:29101"/>
        <label>1</label>
    </ligand>
</feature>
<dbReference type="OrthoDB" id="10011303at2759"/>
<dbReference type="InterPro" id="IPR001791">
    <property type="entry name" value="Laminin_G"/>
</dbReference>
<dbReference type="GO" id="GO:0009887">
    <property type="term" value="P:animal organ morphogenesis"/>
    <property type="evidence" value="ECO:0007669"/>
    <property type="project" value="TreeGrafter"/>
</dbReference>
<dbReference type="SMART" id="SM00180">
    <property type="entry name" value="EGF_Lam"/>
    <property type="match status" value="23"/>
</dbReference>
<evidence type="ECO:0000256" key="16">
    <source>
        <dbReference type="ARBA" id="ARBA00023180"/>
    </source>
</evidence>
<feature type="disulfide bond" evidence="21">
    <location>
        <begin position="450"/>
        <end position="459"/>
    </location>
</feature>
<comment type="subcellular location">
    <subcellularLocation>
        <location evidence="1">Membrane</location>
        <topology evidence="1">Multi-pass membrane protein</topology>
    </subcellularLocation>
    <subcellularLocation>
        <location evidence="2">Secreted</location>
        <location evidence="2">Extracellular space</location>
        <location evidence="2">Extracellular matrix</location>
        <location evidence="2">Basement membrane</location>
    </subcellularLocation>
</comment>
<reference evidence="29" key="1">
    <citation type="submission" date="2020-11" db="EMBL/GenBank/DDBJ databases">
        <authorList>
            <person name="Tran Van P."/>
        </authorList>
    </citation>
    <scope>NUCLEOTIDE SEQUENCE</scope>
</reference>
<dbReference type="PROSITE" id="PS00754">
    <property type="entry name" value="NA_NEUROTRAN_SYMP_2"/>
    <property type="match status" value="1"/>
</dbReference>
<feature type="disulfide bond" evidence="20">
    <location>
        <begin position="3323"/>
        <end position="3350"/>
    </location>
</feature>
<feature type="disulfide bond" evidence="21">
    <location>
        <begin position="1616"/>
        <end position="1628"/>
    </location>
</feature>
<feature type="disulfide bond" evidence="21">
    <location>
        <begin position="2056"/>
        <end position="2070"/>
    </location>
</feature>
<feature type="region of interest" description="Disordered" evidence="23">
    <location>
        <begin position="2511"/>
        <end position="2546"/>
    </location>
</feature>
<feature type="disulfide bond" evidence="21">
    <location>
        <begin position="477"/>
        <end position="494"/>
    </location>
</feature>
<dbReference type="PRINTS" id="PR00176">
    <property type="entry name" value="NANEUSMPORT"/>
</dbReference>
<dbReference type="EMBL" id="OC854687">
    <property type="protein sequence ID" value="CAD7620046.1"/>
    <property type="molecule type" value="Genomic_DNA"/>
</dbReference>
<feature type="disulfide bond" evidence="21">
    <location>
        <begin position="587"/>
        <end position="596"/>
    </location>
</feature>
<feature type="domain" description="Laminin G" evidence="25">
    <location>
        <begin position="3612"/>
        <end position="3785"/>
    </location>
</feature>
<evidence type="ECO:0000256" key="15">
    <source>
        <dbReference type="ARBA" id="ARBA00023157"/>
    </source>
</evidence>
<dbReference type="CDD" id="cd00055">
    <property type="entry name" value="EGF_Lam"/>
    <property type="match status" value="22"/>
</dbReference>
<dbReference type="GO" id="GO:0016020">
    <property type="term" value="C:membrane"/>
    <property type="evidence" value="ECO:0007669"/>
    <property type="project" value="UniProtKB-SubCell"/>
</dbReference>
<feature type="domain" description="Laminin EGF-like" evidence="26">
    <location>
        <begin position="1568"/>
        <end position="1615"/>
    </location>
</feature>
<feature type="binding site" evidence="18">
    <location>
        <position position="4051"/>
    </location>
    <ligand>
        <name>Na(+)</name>
        <dbReference type="ChEBI" id="CHEBI:29101"/>
        <label>1</label>
    </ligand>
</feature>
<feature type="disulfide bond" evidence="21">
    <location>
        <begin position="521"/>
        <end position="533"/>
    </location>
</feature>
<feature type="domain" description="Laminin EGF-like" evidence="26">
    <location>
        <begin position="567"/>
        <end position="611"/>
    </location>
</feature>
<dbReference type="SMART" id="SM00181">
    <property type="entry name" value="EGF"/>
    <property type="match status" value="12"/>
</dbReference>
<dbReference type="FunFam" id="2.10.25.10:FF:000011">
    <property type="entry name" value="Cadherin EGF LAG seven-pass G-type receptor"/>
    <property type="match status" value="1"/>
</dbReference>
<feature type="binding site" evidence="18">
    <location>
        <position position="4152"/>
    </location>
    <ligand>
        <name>Na(+)</name>
        <dbReference type="ChEBI" id="CHEBI:29101"/>
        <label>1</label>
    </ligand>
</feature>
<feature type="disulfide bond" evidence="21">
    <location>
        <begin position="2140"/>
        <end position="2149"/>
    </location>
</feature>
<dbReference type="Pfam" id="PF24973">
    <property type="entry name" value="EGF_LMN_ATRN"/>
    <property type="match status" value="1"/>
</dbReference>
<feature type="disulfide bond" evidence="21">
    <location>
        <begin position="475"/>
        <end position="487"/>
    </location>
</feature>
<feature type="domain" description="Laminin EGF-like" evidence="26">
    <location>
        <begin position="2073"/>
        <end position="2119"/>
    </location>
</feature>
<dbReference type="Pfam" id="PF00209">
    <property type="entry name" value="SNF"/>
    <property type="match status" value="2"/>
</dbReference>
<feature type="disulfide bond" evidence="21">
    <location>
        <begin position="2044"/>
        <end position="2053"/>
    </location>
</feature>
<feature type="transmembrane region" description="Helical" evidence="24">
    <location>
        <begin position="4252"/>
        <end position="4271"/>
    </location>
</feature>
<keyword evidence="18" id="KW-0915">Sodium</keyword>
<dbReference type="InterPro" id="IPR000742">
    <property type="entry name" value="EGF"/>
</dbReference>
<feature type="transmembrane region" description="Helical" evidence="24">
    <location>
        <begin position="4177"/>
        <end position="4202"/>
    </location>
</feature>
<feature type="disulfide bond" evidence="21">
    <location>
        <begin position="567"/>
        <end position="579"/>
    </location>
</feature>
<evidence type="ECO:0000256" key="14">
    <source>
        <dbReference type="ARBA" id="ARBA00023136"/>
    </source>
</evidence>
<evidence type="ECO:0000256" key="20">
    <source>
        <dbReference type="PROSITE-ProRule" id="PRU00122"/>
    </source>
</evidence>
<evidence type="ECO:0000256" key="10">
    <source>
        <dbReference type="ARBA" id="ARBA00022847"/>
    </source>
</evidence>
<comment type="similarity">
    <text evidence="3">Belongs to the sodium:neurotransmitter symporter (SNF) (TC 2.A.22) family.</text>
</comment>
<protein>
    <recommendedName>
        <fullName evidence="31">Laminin subunit alpha</fullName>
    </recommendedName>
</protein>
<feature type="domain" description="Laminin G" evidence="25">
    <location>
        <begin position="2775"/>
        <end position="2993"/>
    </location>
</feature>
<feature type="domain" description="Laminin G" evidence="25">
    <location>
        <begin position="3000"/>
        <end position="3169"/>
    </location>
</feature>
<dbReference type="Proteomes" id="UP000759131">
    <property type="component" value="Unassembled WGS sequence"/>
</dbReference>
<feature type="transmembrane region" description="Helical" evidence="24">
    <location>
        <begin position="4044"/>
        <end position="4065"/>
    </location>
</feature>
<feature type="disulfide bond" evidence="19">
    <location>
        <begin position="3963"/>
        <end position="3972"/>
    </location>
</feature>
<dbReference type="InterPro" id="IPR056863">
    <property type="entry name" value="LMN_ATRN_NET-like_EGF"/>
</dbReference>
<evidence type="ECO:0000256" key="1">
    <source>
        <dbReference type="ARBA" id="ARBA00004141"/>
    </source>
</evidence>
<keyword evidence="5" id="KW-0964">Secreted</keyword>
<dbReference type="FunFam" id="2.10.25.10:FF:000388">
    <property type="entry name" value="Laminin subunit alpha"/>
    <property type="match status" value="2"/>
</dbReference>
<evidence type="ECO:0000256" key="22">
    <source>
        <dbReference type="SAM" id="Coils"/>
    </source>
</evidence>
<dbReference type="FunFam" id="2.10.25.10:FF:000051">
    <property type="entry name" value="Laminin subunit alpha 4"/>
    <property type="match status" value="1"/>
</dbReference>
<feature type="compositionally biased region" description="Basic and acidic residues" evidence="23">
    <location>
        <begin position="2511"/>
        <end position="2524"/>
    </location>
</feature>
<evidence type="ECO:0008006" key="31">
    <source>
        <dbReference type="Google" id="ProtNLM"/>
    </source>
</evidence>
<dbReference type="Pfam" id="PF00054">
    <property type="entry name" value="Laminin_G_1"/>
    <property type="match status" value="1"/>
</dbReference>
<feature type="domain" description="Laminin N-terminal" evidence="28">
    <location>
        <begin position="17"/>
        <end position="254"/>
    </location>
</feature>
<dbReference type="CDD" id="cd00110">
    <property type="entry name" value="LamG"/>
    <property type="match status" value="5"/>
</dbReference>
<keyword evidence="30" id="KW-1185">Reference proteome</keyword>
<feature type="disulfide bond" evidence="21">
    <location>
        <begin position="496"/>
        <end position="505"/>
    </location>
</feature>
<dbReference type="FunFam" id="2.10.25.10:FF:000069">
    <property type="entry name" value="Laminin subunit alpha 1"/>
    <property type="match status" value="1"/>
</dbReference>
<feature type="disulfide bond" evidence="21">
    <location>
        <begin position="2092"/>
        <end position="2101"/>
    </location>
</feature>
<feature type="binding site" evidence="18">
    <location>
        <position position="3877"/>
    </location>
    <ligand>
        <name>Na(+)</name>
        <dbReference type="ChEBI" id="CHEBI:29101"/>
        <label>1</label>
    </ligand>
</feature>
<evidence type="ECO:0000256" key="18">
    <source>
        <dbReference type="PIRSR" id="PIRSR600175-1"/>
    </source>
</evidence>
<evidence type="ECO:0000256" key="9">
    <source>
        <dbReference type="ARBA" id="ARBA00022737"/>
    </source>
</evidence>
<evidence type="ECO:0000259" key="25">
    <source>
        <dbReference type="PROSITE" id="PS50025"/>
    </source>
</evidence>
<evidence type="ECO:0000256" key="21">
    <source>
        <dbReference type="PROSITE-ProRule" id="PRU00460"/>
    </source>
</evidence>
<evidence type="ECO:0000256" key="4">
    <source>
        <dbReference type="ARBA" id="ARBA00022448"/>
    </source>
</evidence>
<feature type="binding site" evidence="18">
    <location>
        <position position="3873"/>
    </location>
    <ligand>
        <name>Na(+)</name>
        <dbReference type="ChEBI" id="CHEBI:29101"/>
        <label>1</label>
    </ligand>
</feature>
<proteinExistence type="inferred from homology"/>
<evidence type="ECO:0000256" key="11">
    <source>
        <dbReference type="ARBA" id="ARBA00022869"/>
    </source>
</evidence>
<evidence type="ECO:0000256" key="17">
    <source>
        <dbReference type="ARBA" id="ARBA00023292"/>
    </source>
</evidence>
<dbReference type="GO" id="GO:0046872">
    <property type="term" value="F:metal ion binding"/>
    <property type="evidence" value="ECO:0007669"/>
    <property type="project" value="UniProtKB-KW"/>
</dbReference>
<dbReference type="PANTHER" id="PTHR10574">
    <property type="entry name" value="NETRIN/LAMININ-RELATED"/>
    <property type="match status" value="1"/>
</dbReference>
<keyword evidence="8" id="KW-0732">Signal</keyword>
<sequence length="4327" mass="482453">MENTSPPSKGTTFENLQNIAMVHKFDHNRGIFPGPKPQISSTATCGENVPEPELYCKLVGSNWLDKPDNVHINLIQGQACDFCDPSDQNRAHPPQYAIDGTERWWQSPPLSRGTKYNEVNLTIDLGQEFNVAYVFIKMGNAPRPGVWALERSRDYGRTYGPWQYFADTPGDCVYYFGHSSLGPIIKDDSVLCETRFSKVVPLEGGEIAVRNDLPSGSHNSGFCCNPVENTVARQDPTVTRRYFYSIKDINIGGRCVCNGHASQCDQIDPNDPYRVSCSCTRNTCGNQCERCCPGYMQREWRRATINIPFACEKCNCFSHSEECYYDKEMDKNRLSLDINGKYNGGGVCVNCRHNTEGINCNKCKSGFYRPRNRPIDAPDVCEPCNCNYHYSTGNCTEGTGQCECKPNFIPPLCDRCSYGYFGYPECKECECFPNGTHGNVCEPKEGTCPCREGYSGKFCKQCSERYFGFPACESCNCHSTHSISNVCDIGSGQCQCANSYGGRQCDECDIGFYDYPRCLFCSCDSSGTTDKICDNTTGICFCKEGYAGDRCDMCAPNYFGFPNCTKCMCDEIGSYGQVCDTYGKCVCRQNFGGLKCGDCSPGYYKYPECLPCSCDYRGSNGVSCDYAGRCICGDRFEECNCNPAGLVAQFGGCDKVQEGRLCECKQRVTGRICNQCKDLYWNLQITNPSGCEECKCNRNGTINGIGLCNTESGDCRCKRNVKGRVCDSCKDETYGLRSGDVFGWEKCDKCREGYYNFPRCEECNCNPAGLVAQFGGCDKVQEGRLCECKQRVTGRICNQCKDLYWNLQITNPSGCEECKCNRNGTINGIGLCNTESGDCRCKRNVKGRVCDSCKDETYGLRSGDVFGCVGCNCDFGGSIHSVCNKTSGQCYCRPRVKGLRCTEPIDVTYFPTFYQFLYEAEDWRNPTGSPARFGYDETVFGNYSWRGYATFNDLQREIIANITIQKPSIYRVIIRYVNLNSETISGSITFTPAESFGETQQSSSVQFDTTKEPKLLYVTGKPGLIIPPLVLNPGQWEASLKVDKNDLLIDYIVLIPQAYFDQTVVRERVSKPCKLDRQHMCQHYAYPDFPDDSSVVRGQSAFVVTDDTRSNAQVFNDETVLKKLNYEGSLALLDKQHPKVVMELAVNKPNTYALVISYHNPTINDIKNNGSVDLVLEIKRPNVEIVERVEVSVADCPYSFICRQIVTDSGGQISTYELDSIFVELSLGLSDSVPEDYSIGLDAVAAIAYPEKWSIDHLTPRFVCIKKKGECMESAFSIVPEANKIEMERDQNRDRISSRLPFEVKEPLEPTLPQLIYLEDKEPTVDIRGTVPRRGLYTFVLRYFQPENSGFELEANIQNGLFHNGIVAIEHCPSRTGCRAVIRQRDTNVTFFQVDDSFMLTLKTPEGKNIWVDYILAIPVDHYDPAILDLKPEDKSSNLITQCFQNAFYMNPDEASELCRSFIFSITVDFNGGALPCQCNTDGSHDYKCKAFGGQCNCKPNVIGRTCSRCKTGFFGFPHCRACNCPSTAVCHQVTGECICPRGVTGDQCNKCLPLTFGFDPIIGCVDCDCEPYGVQNRDLQCDVETGNCNCKRNIIGRTCSKCKPGFWSYPHCQLCRCDLRGATDDICDQSTSRCFCKENVDGEYCDQCKPDSYYLEENNSLGCTKCFCFGTTDRCTSSSLRTVQILDMQKGWNVVTLLFTDTMGMEVHLINKDHINVEYESGRVKCRQPALRPADSTANFILYFSLPEEYLGNRITSYGGIIKYKLVNTRDKDRSDSTGMVAADLVLRGNNITIIHEHIEQPSLDDPFEFSAKLVEREFRHLNGHDVSREQMMMTLVALDAIYIRGTYFEPISDIYLENVLLDKAVDGRRVADAPRASTVEQCICPPNYRGTSCEECAPGYFRALTGPYLGFCVPCSCNGKSSECDSVTGKCFNCQYNTEGDHCERCVSGYHGDATRGTPYDCLICACPLPLASNNFATSCEVSHNGLEISCYYGSRCDVCSAGHFGRPEVIGSSCQACSCSGNIDYNNPGSCESTTGECLQCLHNTTGRGCELCSSGFYGDAIQMKNCSKCSCDECGTDVCNHYTGDCKCRPNVVGNGCERCATDHWAFKSCKGCQRCHCQLGSVGTACDDETGQCKCRPGVTGQRCDTCEAGFWKYSQFGCTSCNCAEKYSYGAVCDQQSGQCQCLPGVVGDKCDSCPHRWVFIAKTGCNECGPCVHELLDDTDALKLLIDPLRHEMQDTSSTVFAFRRLSHVNRSSLNIEEAVEKMKQNPKQIDLLPLFTSAQNLNQESESLLSKSESALKEVAKILVETLSVRDDSSMSDQLIREAIMKSALVVESLKQLEEGFGLASALIGQNIERKVSEAEWMAQEVRNKSFAESHNNSNNELKEAKLLFDKMNDFKVPAFAAKQKINETIDNVVNVIKLLSELMNKSHESLKIVVKVEELNTEIQSRQFDRDITNLKASSEEVLQILNKSRELVEETKKSSTSFESLIVDLIQMSRRLESDTIKVNESKAKQHSEDNEYGPLLTKAESHVSSLRRQSDELERMFSGTRSRSNDPLKAANAYNSIIETLDNATKLSKDAISSSQKASEDSTQNELIGRKDKSHQLSQESHKLSNKIESELAQPLNRALLKVNDIEKQINILSTNETLKKLPELKDLKELGEKATTAVDAADKATTKSTDRVVEIVAKIDEIMNRAAKVPQDMNDVNNAIRQSQSYIEHSSDKKPDQNRIEEVKNKYEKLKTLRDGYKLKINDLQRKVDLARHQANRIKLAAELRTDSYLQLNNPESLRESASHTKLSLFFRTTEPNGLLAYIGNPISIARKRNLKRSEPSEEVDPEEDQTSPSNRKVVLHDFMALELQSGYVVLNWDLGAGSSTPIRNEKYVSDWKWHQVIVERIGKAIKLVIKSQGEVDSVVETSTQGSFSVFNLDEHNSRIFIGGIPDNVKVQDVIQHKRYKGHVEDIVLGESPLGLWNFKDSHNVFGAKERESLVNLDSSDGLYFDGSGYAILSRGRLNLTKETYIRLKFKTFAKEGLLLLIGHERDFLALELRNGFIYFMYDLGSGPYILKSNITFNDGKWHSIDSNRFDKEGAISVDGALLDHGMAIGLNTELSTTDDIYIGGYPNHHLFYEVTNVDFEGCIKELQIGTEQQNLQNLKEVLRAVPGCPTTSGRTASFSNDSTGYVAIDSDLNLDRNVQITLNFKTFNPNGLLFYVSNNDQTSHLAIYLESGTLSLRVQPGGTIRTDDRTYNDKQWHYITASFTPERLRLDVDDINSFTIETNEKNELTLGETKVIYFGGVPADISKHSNFVSNIPTSFVGCLGDATVNEKFQNFADTPNKPNASLTSCPLTHHKSFDNSDEETKPLTMITDSPMSEISSTAPSVPMWSTSQPPPIGQCKLSPVPTKDTKPLAPNVVRFGDTHWSRHEFAISSEVATGLLEESGFQIEFKTTHEEGVIFYVTSANNIDYVSLYLLEGKVHYAWDCGSGRAIIASNNDYSDGQWHKVTFSRKGRNGMLRIDDGKEEYSAASTGTTNSLNVKSPIFIGGIPEELSKSAKNNLRGIDKTGSLPTSVVTSFGGCLANLSVHGNQYEFETESVGYNVSQCVSSVESGSFFHSDGGHIRLYEEFRVGSQFFVNFEIKPRTLSGVLLAVFGQTDYLVIYLNDGNLTFSVDNGAGSFNVTFIPVSKYYFCDGEWHSVQASKINNVVTLTIDKQSTDTGIGVGGVSSTDTKDPLYIGGVPRDVRESKGLVDNFVGCLRILEMNSRRHSLNQARVEGHVTLNSCSLLSVANVVNSNSSSQLNLSTDNKVSSFPQSISEPVMNLTLNNSSKNVQNRRDMDTDHSLAQTIVGDGERETWNKKVDFLLSVIGFAVDLSNGAFLIPYVIMLAVGGIPLFFMELALGQFHRKGAITCWGRIVPLFKGVGYSVVLIAFYVDFYYNVIIAWALHFFLSSFQSELPWTKCNNPWNTPDCYEFLTDDAIPVFSNTTSMETPLRNETQKRKSPALEYFNLWKGISTSGSLDGIKYYLTPDFNALYNANVWVDAATQVFFSLGPGFGVLLAFASYNQFHNNVHRDALLTSAVNSFTSFLAGFVIFSVLGYMAHRMKVDVKDVAAEGPGLVFIVYPEAISTMPGGPIWSVIFFLMLLTLGLDSSFGGSEAIITALSDEYGIIKRNREWFVALLFSLYFMVGLLSCTQGGAYIVNLLDRFAAGYSILFAVLFEAISVSWIYGVRRFSADIKSMLGFEISIWWKFCWGFVAPFFIMFIIFYGLVNFEPLKYDQYVYPLWANVLGMCIAASSVLCIPVMALWQIYKTPGTFREVLDLLDVF</sequence>
<feature type="compositionally biased region" description="Polar residues" evidence="23">
    <location>
        <begin position="2587"/>
        <end position="2601"/>
    </location>
</feature>
<feature type="domain" description="Laminin IV type A" evidence="27">
    <location>
        <begin position="1688"/>
        <end position="1883"/>
    </location>
</feature>
<feature type="disulfide bond" evidence="20">
    <location>
        <begin position="3758"/>
        <end position="3785"/>
    </location>
</feature>
<evidence type="ECO:0000256" key="13">
    <source>
        <dbReference type="ARBA" id="ARBA00023054"/>
    </source>
</evidence>
<keyword evidence="4" id="KW-0813">Transport</keyword>
<evidence type="ECO:0000256" key="2">
    <source>
        <dbReference type="ARBA" id="ARBA00004302"/>
    </source>
</evidence>
<evidence type="ECO:0000256" key="8">
    <source>
        <dbReference type="ARBA" id="ARBA00022729"/>
    </source>
</evidence>
<dbReference type="InterPro" id="IPR000175">
    <property type="entry name" value="Na/ntran_symport"/>
</dbReference>
<feature type="domain" description="Laminin EGF-like" evidence="26">
    <location>
        <begin position="429"/>
        <end position="474"/>
    </location>
</feature>
<dbReference type="FunFam" id="2.10.25.10:FF:000209">
    <property type="entry name" value="Laminin subunit alpha 5"/>
    <property type="match status" value="2"/>
</dbReference>
<feature type="transmembrane region" description="Helical" evidence="24">
    <location>
        <begin position="4283"/>
        <end position="4308"/>
    </location>
</feature>
<feature type="domain" description="Laminin EGF-like" evidence="26">
    <location>
        <begin position="521"/>
        <end position="566"/>
    </location>
</feature>
<dbReference type="PROSITE" id="PS51115">
    <property type="entry name" value="LAMININ_IVA"/>
    <property type="match status" value="1"/>
</dbReference>
<evidence type="ECO:0000259" key="26">
    <source>
        <dbReference type="PROSITE" id="PS50027"/>
    </source>
</evidence>
<feature type="transmembrane region" description="Helical" evidence="24">
    <location>
        <begin position="3881"/>
        <end position="3902"/>
    </location>
</feature>
<dbReference type="SUPFAM" id="SSF49899">
    <property type="entry name" value="Concanavalin A-like lectins/glucanases"/>
    <property type="match status" value="5"/>
</dbReference>
<evidence type="ECO:0000256" key="24">
    <source>
        <dbReference type="SAM" id="Phobius"/>
    </source>
</evidence>
<feature type="domain" description="Laminin EGF-like" evidence="26">
    <location>
        <begin position="1523"/>
        <end position="1567"/>
    </location>
</feature>
<evidence type="ECO:0000256" key="23">
    <source>
        <dbReference type="SAM" id="MobiDB-lite"/>
    </source>
</evidence>
<accession>A0A7R9KBR3</accession>
<dbReference type="SUPFAM" id="SSF57196">
    <property type="entry name" value="EGF/Laminin"/>
    <property type="match status" value="18"/>
</dbReference>
<feature type="domain" description="Laminin EGF-like" evidence="26">
    <location>
        <begin position="2120"/>
        <end position="2166"/>
    </location>
</feature>
<feature type="transmembrane region" description="Helical" evidence="24">
    <location>
        <begin position="3923"/>
        <end position="3951"/>
    </location>
</feature>
<evidence type="ECO:0000259" key="27">
    <source>
        <dbReference type="PROSITE" id="PS51115"/>
    </source>
</evidence>
<comment type="caution">
    <text evidence="21">Lacks conserved residue(s) required for the propagation of feature annotation.</text>
</comment>
<keyword evidence="18" id="KW-0479">Metal-binding</keyword>
<organism evidence="29">
    <name type="scientific">Medioppia subpectinata</name>
    <dbReference type="NCBI Taxonomy" id="1979941"/>
    <lineage>
        <taxon>Eukaryota</taxon>
        <taxon>Metazoa</taxon>
        <taxon>Ecdysozoa</taxon>
        <taxon>Arthropoda</taxon>
        <taxon>Chelicerata</taxon>
        <taxon>Arachnida</taxon>
        <taxon>Acari</taxon>
        <taxon>Acariformes</taxon>
        <taxon>Sarcoptiformes</taxon>
        <taxon>Oribatida</taxon>
        <taxon>Brachypylina</taxon>
        <taxon>Oppioidea</taxon>
        <taxon>Oppiidae</taxon>
        <taxon>Medioppia</taxon>
    </lineage>
</organism>
<feature type="disulfide bond" evidence="21">
    <location>
        <begin position="1936"/>
        <end position="1945"/>
    </location>
</feature>
<keyword evidence="13 22" id="KW-0175">Coiled coil</keyword>
<feature type="domain" description="Laminin EGF-like" evidence="26">
    <location>
        <begin position="694"/>
        <end position="749"/>
    </location>
</feature>
<feature type="disulfide bond" evidence="21">
    <location>
        <begin position="1477"/>
        <end position="1489"/>
    </location>
</feature>
<dbReference type="Pfam" id="PF02210">
    <property type="entry name" value="Laminin_G_2"/>
    <property type="match status" value="4"/>
</dbReference>
<evidence type="ECO:0000256" key="5">
    <source>
        <dbReference type="ARBA" id="ARBA00022525"/>
    </source>
</evidence>
<feature type="disulfide bond" evidence="21">
    <location>
        <begin position="1479"/>
        <end position="1496"/>
    </location>
</feature>
<feature type="disulfide bond" evidence="21">
    <location>
        <begin position="1498"/>
        <end position="1507"/>
    </location>
</feature>
<keyword evidence="16" id="KW-0325">Glycoprotein</keyword>
<dbReference type="Pfam" id="PF00053">
    <property type="entry name" value="EGF_laminin"/>
    <property type="match status" value="20"/>
</dbReference>
<evidence type="ECO:0000256" key="19">
    <source>
        <dbReference type="PIRSR" id="PIRSR600175-2"/>
    </source>
</evidence>
<keyword evidence="14 24" id="KW-0472">Membrane</keyword>
<dbReference type="FunFam" id="2.10.25.10:FF:000106">
    <property type="entry name" value="Heparan sulfate proteoglycan 2"/>
    <property type="match status" value="1"/>
</dbReference>
<dbReference type="InterPro" id="IPR008211">
    <property type="entry name" value="Laminin_N"/>
</dbReference>
<dbReference type="PRINTS" id="PR00011">
    <property type="entry name" value="EGFLAMININ"/>
</dbReference>
<dbReference type="GO" id="GO:0005604">
    <property type="term" value="C:basement membrane"/>
    <property type="evidence" value="ECO:0007669"/>
    <property type="project" value="UniProtKB-SubCell"/>
</dbReference>
<dbReference type="SMART" id="SM00281">
    <property type="entry name" value="LamB"/>
    <property type="match status" value="1"/>
</dbReference>
<evidence type="ECO:0000313" key="30">
    <source>
        <dbReference type="Proteomes" id="UP000759131"/>
    </source>
</evidence>
<dbReference type="PROSITE" id="PS50267">
    <property type="entry name" value="NA_NEUROTRAN_SYMP_3"/>
    <property type="match status" value="1"/>
</dbReference>
<dbReference type="InterPro" id="IPR013320">
    <property type="entry name" value="ConA-like_dom_sf"/>
</dbReference>
<dbReference type="Gene3D" id="2.60.120.260">
    <property type="entry name" value="Galactose-binding domain-like"/>
    <property type="match status" value="1"/>
</dbReference>
<dbReference type="Pfam" id="PF00052">
    <property type="entry name" value="Laminin_B"/>
    <property type="match status" value="1"/>
</dbReference>
<dbReference type="SUPFAM" id="SSF161070">
    <property type="entry name" value="SNF-like"/>
    <property type="match status" value="1"/>
</dbReference>
<feature type="region of interest" description="Disordered" evidence="23">
    <location>
        <begin position="2587"/>
        <end position="2619"/>
    </location>
</feature>
<feature type="transmembrane region" description="Helical" evidence="24">
    <location>
        <begin position="4136"/>
        <end position="4156"/>
    </location>
</feature>
<dbReference type="PROSITE" id="PS50025">
    <property type="entry name" value="LAM_G_DOMAIN"/>
    <property type="match status" value="5"/>
</dbReference>
<dbReference type="PANTHER" id="PTHR10574:SF406">
    <property type="entry name" value="LAMININ SUBUNIT ALPHA 5"/>
    <property type="match status" value="1"/>
</dbReference>
<dbReference type="FunFam" id="2.10.25.10:FF:000407">
    <property type="entry name" value="Laminin subunit alpha-3"/>
    <property type="match status" value="1"/>
</dbReference>
<evidence type="ECO:0000256" key="6">
    <source>
        <dbReference type="ARBA" id="ARBA00022530"/>
    </source>
</evidence>
<feature type="disulfide bond" evidence="21">
    <location>
        <begin position="1591"/>
        <end position="1600"/>
    </location>
</feature>